<evidence type="ECO:0000313" key="4">
    <source>
        <dbReference type="Proteomes" id="UP001143548"/>
    </source>
</evidence>
<feature type="transmembrane region" description="Helical" evidence="1">
    <location>
        <begin position="210"/>
        <end position="232"/>
    </location>
</feature>
<dbReference type="AlphaFoldDB" id="A0A9W5YWX3"/>
<accession>A0A9W5YWX3</accession>
<feature type="signal peptide" evidence="2">
    <location>
        <begin position="1"/>
        <end position="17"/>
    </location>
</feature>
<keyword evidence="2" id="KW-0732">Signal</keyword>
<organism evidence="3 4">
    <name type="scientific">Aspergillus brasiliensis</name>
    <dbReference type="NCBI Taxonomy" id="319629"/>
    <lineage>
        <taxon>Eukaryota</taxon>
        <taxon>Fungi</taxon>
        <taxon>Dikarya</taxon>
        <taxon>Ascomycota</taxon>
        <taxon>Pezizomycotina</taxon>
        <taxon>Eurotiomycetes</taxon>
        <taxon>Eurotiomycetidae</taxon>
        <taxon>Eurotiales</taxon>
        <taxon>Aspergillaceae</taxon>
        <taxon>Aspergillus</taxon>
        <taxon>Aspergillus subgen. Circumdati</taxon>
    </lineage>
</organism>
<evidence type="ECO:0008006" key="5">
    <source>
        <dbReference type="Google" id="ProtNLM"/>
    </source>
</evidence>
<proteinExistence type="predicted"/>
<evidence type="ECO:0000313" key="3">
    <source>
        <dbReference type="EMBL" id="GKZ25540.1"/>
    </source>
</evidence>
<comment type="caution">
    <text evidence="3">The sequence shown here is derived from an EMBL/GenBank/DDBJ whole genome shotgun (WGS) entry which is preliminary data.</text>
</comment>
<protein>
    <recommendedName>
        <fullName evidence="5">Mid2 domain-containing protein</fullName>
    </recommendedName>
</protein>
<reference evidence="3" key="1">
    <citation type="submission" date="2022-07" db="EMBL/GenBank/DDBJ databases">
        <title>Taxonomy of Aspergillus series Nigri: significant species reduction supported by multi-species coalescent approaches.</title>
        <authorList>
            <person name="Bian C."/>
            <person name="Kusuya Y."/>
            <person name="Sklenar F."/>
            <person name="D'hooge E."/>
            <person name="Yaguchi T."/>
            <person name="Takahashi H."/>
            <person name="Hubka V."/>
        </authorList>
    </citation>
    <scope>NUCLEOTIDE SEQUENCE</scope>
    <source>
        <strain evidence="3">CBS 733.88</strain>
    </source>
</reference>
<keyword evidence="1" id="KW-1133">Transmembrane helix</keyword>
<evidence type="ECO:0000256" key="1">
    <source>
        <dbReference type="SAM" id="Phobius"/>
    </source>
</evidence>
<dbReference type="Proteomes" id="UP001143548">
    <property type="component" value="Unassembled WGS sequence"/>
</dbReference>
<feature type="chain" id="PRO_5040988381" description="Mid2 domain-containing protein" evidence="2">
    <location>
        <begin position="18"/>
        <end position="293"/>
    </location>
</feature>
<dbReference type="EMBL" id="BROQ01000114">
    <property type="protein sequence ID" value="GKZ25540.1"/>
    <property type="molecule type" value="Genomic_DNA"/>
</dbReference>
<keyword evidence="1" id="KW-0472">Membrane</keyword>
<sequence length="293" mass="30800">MLIFALTLTLFISLSSARTCYHPDKSIATNNVPCTSADTTYCCDSNAICMSNGYCIGVGAQPYVFFRGSCTDENWGSGCPTQCGESYALSFPPPPSAYQRAPNLHAYPTVNKNPSGGAPIIGIGTDSSGNAEYCCGFQVKNNGSSECVDGDTAFTLNNGEMILGRAALENVTEVSNASSTSTGTVSTETVLATSTTCSNSEKHCSSNATAVGAGVGVPLGVLAVSAAVWALWERSRRMAATTAADHAYKGYDMNQGFVQNTYVPQKMEQAPVSELETQARIPEMMGNSYQHAS</sequence>
<gene>
    <name evidence="3" type="ORF">AbraCBS73388_001181</name>
</gene>
<evidence type="ECO:0000256" key="2">
    <source>
        <dbReference type="SAM" id="SignalP"/>
    </source>
</evidence>
<keyword evidence="1" id="KW-0812">Transmembrane</keyword>
<name>A0A9W5YWX3_9EURO</name>